<gene>
    <name evidence="1" type="ORF">MARPO_0016s0018</name>
</gene>
<proteinExistence type="predicted"/>
<evidence type="ECO:0000313" key="2">
    <source>
        <dbReference type="Proteomes" id="UP000244005"/>
    </source>
</evidence>
<dbReference type="EMBL" id="KZ772688">
    <property type="protein sequence ID" value="PTQ44937.1"/>
    <property type="molecule type" value="Genomic_DNA"/>
</dbReference>
<evidence type="ECO:0000313" key="1">
    <source>
        <dbReference type="EMBL" id="PTQ44937.1"/>
    </source>
</evidence>
<keyword evidence="2" id="KW-1185">Reference proteome</keyword>
<organism evidence="1 2">
    <name type="scientific">Marchantia polymorpha</name>
    <name type="common">Common liverwort</name>
    <name type="synonym">Marchantia aquatica</name>
    <dbReference type="NCBI Taxonomy" id="3197"/>
    <lineage>
        <taxon>Eukaryota</taxon>
        <taxon>Viridiplantae</taxon>
        <taxon>Streptophyta</taxon>
        <taxon>Embryophyta</taxon>
        <taxon>Marchantiophyta</taxon>
        <taxon>Marchantiopsida</taxon>
        <taxon>Marchantiidae</taxon>
        <taxon>Marchantiales</taxon>
        <taxon>Marchantiaceae</taxon>
        <taxon>Marchantia</taxon>
    </lineage>
</organism>
<accession>A0A2R6XFQ5</accession>
<dbReference type="AlphaFoldDB" id="A0A2R6XFQ5"/>
<dbReference type="Proteomes" id="UP000244005">
    <property type="component" value="Unassembled WGS sequence"/>
</dbReference>
<reference evidence="2" key="1">
    <citation type="journal article" date="2017" name="Cell">
        <title>Insights into land plant evolution garnered from the Marchantia polymorpha genome.</title>
        <authorList>
            <person name="Bowman J.L."/>
            <person name="Kohchi T."/>
            <person name="Yamato K.T."/>
            <person name="Jenkins J."/>
            <person name="Shu S."/>
            <person name="Ishizaki K."/>
            <person name="Yamaoka S."/>
            <person name="Nishihama R."/>
            <person name="Nakamura Y."/>
            <person name="Berger F."/>
            <person name="Adam C."/>
            <person name="Aki S.S."/>
            <person name="Althoff F."/>
            <person name="Araki T."/>
            <person name="Arteaga-Vazquez M.A."/>
            <person name="Balasubrmanian S."/>
            <person name="Barry K."/>
            <person name="Bauer D."/>
            <person name="Boehm C.R."/>
            <person name="Briginshaw L."/>
            <person name="Caballero-Perez J."/>
            <person name="Catarino B."/>
            <person name="Chen F."/>
            <person name="Chiyoda S."/>
            <person name="Chovatia M."/>
            <person name="Davies K.M."/>
            <person name="Delmans M."/>
            <person name="Demura T."/>
            <person name="Dierschke T."/>
            <person name="Dolan L."/>
            <person name="Dorantes-Acosta A.E."/>
            <person name="Eklund D.M."/>
            <person name="Florent S.N."/>
            <person name="Flores-Sandoval E."/>
            <person name="Fujiyama A."/>
            <person name="Fukuzawa H."/>
            <person name="Galik B."/>
            <person name="Grimanelli D."/>
            <person name="Grimwood J."/>
            <person name="Grossniklaus U."/>
            <person name="Hamada T."/>
            <person name="Haseloff J."/>
            <person name="Hetherington A.J."/>
            <person name="Higo A."/>
            <person name="Hirakawa Y."/>
            <person name="Hundley H.N."/>
            <person name="Ikeda Y."/>
            <person name="Inoue K."/>
            <person name="Inoue S.I."/>
            <person name="Ishida S."/>
            <person name="Jia Q."/>
            <person name="Kakita M."/>
            <person name="Kanazawa T."/>
            <person name="Kawai Y."/>
            <person name="Kawashima T."/>
            <person name="Kennedy M."/>
            <person name="Kinose K."/>
            <person name="Kinoshita T."/>
            <person name="Kohara Y."/>
            <person name="Koide E."/>
            <person name="Komatsu K."/>
            <person name="Kopischke S."/>
            <person name="Kubo M."/>
            <person name="Kyozuka J."/>
            <person name="Lagercrantz U."/>
            <person name="Lin S.S."/>
            <person name="Lindquist E."/>
            <person name="Lipzen A.M."/>
            <person name="Lu C.W."/>
            <person name="De Luna E."/>
            <person name="Martienssen R.A."/>
            <person name="Minamino N."/>
            <person name="Mizutani M."/>
            <person name="Mizutani M."/>
            <person name="Mochizuki N."/>
            <person name="Monte I."/>
            <person name="Mosher R."/>
            <person name="Nagasaki H."/>
            <person name="Nakagami H."/>
            <person name="Naramoto S."/>
            <person name="Nishitani K."/>
            <person name="Ohtani M."/>
            <person name="Okamoto T."/>
            <person name="Okumura M."/>
            <person name="Phillips J."/>
            <person name="Pollak B."/>
            <person name="Reinders A."/>
            <person name="Rovekamp M."/>
            <person name="Sano R."/>
            <person name="Sawa S."/>
            <person name="Schmid M.W."/>
            <person name="Shirakawa M."/>
            <person name="Solano R."/>
            <person name="Spunde A."/>
            <person name="Suetsugu N."/>
            <person name="Sugano S."/>
            <person name="Sugiyama A."/>
            <person name="Sun R."/>
            <person name="Suzuki Y."/>
            <person name="Takenaka M."/>
            <person name="Takezawa D."/>
            <person name="Tomogane H."/>
            <person name="Tsuzuki M."/>
            <person name="Ueda T."/>
            <person name="Umeda M."/>
            <person name="Ward J.M."/>
            <person name="Watanabe Y."/>
            <person name="Yazaki K."/>
            <person name="Yokoyama R."/>
            <person name="Yoshitake Y."/>
            <person name="Yotsui I."/>
            <person name="Zachgo S."/>
            <person name="Schmutz J."/>
        </authorList>
    </citation>
    <scope>NUCLEOTIDE SEQUENCE [LARGE SCALE GENOMIC DNA]</scope>
    <source>
        <strain evidence="2">Tak-1</strain>
    </source>
</reference>
<protein>
    <submittedName>
        <fullName evidence="1">Uncharacterized protein</fullName>
    </submittedName>
</protein>
<name>A0A2R6XFQ5_MARPO</name>
<sequence length="99" mass="10742">MFSINLIPLPITADSSLQGIDLLQGIFPSLCTLLMHCFKLTRVVFARVSAKNSFSDEGADKSGSFAGQRMVKIPAQSSRLDGPRLLVRSVHAGTYTKKS</sequence>